<evidence type="ECO:0000313" key="2">
    <source>
        <dbReference type="EMBL" id="KAG2489197.1"/>
    </source>
</evidence>
<feature type="compositionally biased region" description="Low complexity" evidence="1">
    <location>
        <begin position="415"/>
        <end position="433"/>
    </location>
</feature>
<dbReference type="AlphaFoldDB" id="A0A835XQD9"/>
<dbReference type="Proteomes" id="UP000612055">
    <property type="component" value="Unassembled WGS sequence"/>
</dbReference>
<feature type="compositionally biased region" description="Gly residues" evidence="1">
    <location>
        <begin position="357"/>
        <end position="367"/>
    </location>
</feature>
<feature type="region of interest" description="Disordered" evidence="1">
    <location>
        <begin position="121"/>
        <end position="140"/>
    </location>
</feature>
<accession>A0A835XQD9</accession>
<feature type="compositionally biased region" description="Low complexity" evidence="1">
    <location>
        <begin position="767"/>
        <end position="792"/>
    </location>
</feature>
<proteinExistence type="predicted"/>
<name>A0A835XQD9_9CHLO</name>
<keyword evidence="3" id="KW-1185">Reference proteome</keyword>
<feature type="region of interest" description="Disordered" evidence="1">
    <location>
        <begin position="303"/>
        <end position="436"/>
    </location>
</feature>
<dbReference type="EMBL" id="JAEHOE010000075">
    <property type="protein sequence ID" value="KAG2489197.1"/>
    <property type="molecule type" value="Genomic_DNA"/>
</dbReference>
<organism evidence="2 3">
    <name type="scientific">Edaphochlamys debaryana</name>
    <dbReference type="NCBI Taxonomy" id="47281"/>
    <lineage>
        <taxon>Eukaryota</taxon>
        <taxon>Viridiplantae</taxon>
        <taxon>Chlorophyta</taxon>
        <taxon>core chlorophytes</taxon>
        <taxon>Chlorophyceae</taxon>
        <taxon>CS clade</taxon>
        <taxon>Chlamydomonadales</taxon>
        <taxon>Chlamydomonadales incertae sedis</taxon>
        <taxon>Edaphochlamys</taxon>
    </lineage>
</organism>
<feature type="compositionally biased region" description="Pro residues" evidence="1">
    <location>
        <begin position="898"/>
        <end position="907"/>
    </location>
</feature>
<feature type="region of interest" description="Disordered" evidence="1">
    <location>
        <begin position="1"/>
        <end position="26"/>
    </location>
</feature>
<reference evidence="2" key="1">
    <citation type="journal article" date="2020" name="bioRxiv">
        <title>Comparative genomics of Chlamydomonas.</title>
        <authorList>
            <person name="Craig R.J."/>
            <person name="Hasan A.R."/>
            <person name="Ness R.W."/>
            <person name="Keightley P.D."/>
        </authorList>
    </citation>
    <scope>NUCLEOTIDE SEQUENCE</scope>
    <source>
        <strain evidence="2">CCAP 11/70</strain>
    </source>
</reference>
<sequence length="957" mass="97569">MEDSSSPSRRPQDPEALEEPKDTEARPCVTCDGKLSVYALKRRLQLEEEHVARALVHLECNLLQNVLKQAQWEEEQRLAKAQAQQQGKGKGQKQKQVGEPPGKKTSSLCNRLSFGAQLASVEDEPAGGGAEATGSQQQPAIKRAKKAKCPICNAEVSEPQYNAHLAAAYFNVMLPPERPGSEAPVHLCGKNGVKWSDTGDRRTLALDLRAAAARHSRATLPQHLHPLLDQAARLAEQLETAVAADRAATRQEAEAARAAGASAGVGAEAVALAAAGAGAPAPAAGVALSPDAVAAVPGGTHAPAAGPSGAWGAATGSAAAGAHAEAMDTERPGGPAAMQGGRGDRIDSGFEQWMSGQAGGGGGGAGGSSEPSALDGRKRPREDTQGAAAGGTGAGGHPGPGGSGEGGDARRSPESGVAGQQGSADAGSAGSSGPTTVQLWRPEARAPGLYEQRQLNPGAPAPSTVDPNSAATPWLVLWRREEHGPWQPYRWLQLQPQPPPAVGACSFDRRLVVHLWTLALPGRGRFVGEFELKLISGCPPAAETVPLPLQLPGGTDLYLTCPGGALPCLPLSNGQRYNFKLMWPHDRPPALQEVPMHGSQQPQQPGVPLVTQSQQQHGLYGGGFGGAAGGGHYPATTGYQGPGGGQITQQAGGASSFYATAAVNLARSVAAATAAVACRRLRPVVAVAAAAAAGATVAAGTWLGGRILARAAATGASAAADRSQPSIPPLSTPILRLRPLATLEQSTADAGGQEATPDEEEDEQAEEAALMASAATAAPAPVAAAAAAVAAAAEEEEEEEEGEEPCSSQHVAGEQAAGYEPQRWPSAEPLDVAAGGEGVASGHHAEGHASKAEGTGPHQATAQRQVPEERPAVPWAEAAAQADAPGETAADSAEQNLEPPPPEPQPGTPRGGSTSTGPLASRRQAAADLRYIKELYTRLQLGRSLAEREAAAEAGTL</sequence>
<feature type="compositionally biased region" description="Basic and acidic residues" evidence="1">
    <location>
        <begin position="375"/>
        <end position="384"/>
    </location>
</feature>
<feature type="compositionally biased region" description="Acidic residues" evidence="1">
    <location>
        <begin position="756"/>
        <end position="766"/>
    </location>
</feature>
<evidence type="ECO:0000256" key="1">
    <source>
        <dbReference type="SAM" id="MobiDB-lite"/>
    </source>
</evidence>
<feature type="region of interest" description="Disordered" evidence="1">
    <location>
        <begin position="80"/>
        <end position="107"/>
    </location>
</feature>
<feature type="compositionally biased region" description="Gly residues" evidence="1">
    <location>
        <begin position="388"/>
        <end position="406"/>
    </location>
</feature>
<gene>
    <name evidence="2" type="ORF">HYH03_012222</name>
</gene>
<feature type="region of interest" description="Disordered" evidence="1">
    <location>
        <begin position="746"/>
        <end position="925"/>
    </location>
</feature>
<feature type="compositionally biased region" description="Low complexity" evidence="1">
    <location>
        <begin position="303"/>
        <end position="324"/>
    </location>
</feature>
<feature type="compositionally biased region" description="Low complexity" evidence="1">
    <location>
        <begin position="872"/>
        <end position="890"/>
    </location>
</feature>
<evidence type="ECO:0000313" key="3">
    <source>
        <dbReference type="Proteomes" id="UP000612055"/>
    </source>
</evidence>
<comment type="caution">
    <text evidence="2">The sequence shown here is derived from an EMBL/GenBank/DDBJ whole genome shotgun (WGS) entry which is preliminary data.</text>
</comment>
<feature type="compositionally biased region" description="Basic and acidic residues" evidence="1">
    <location>
        <begin position="10"/>
        <end position="25"/>
    </location>
</feature>
<protein>
    <submittedName>
        <fullName evidence="2">Uncharacterized protein</fullName>
    </submittedName>
</protein>
<feature type="compositionally biased region" description="Acidic residues" evidence="1">
    <location>
        <begin position="793"/>
        <end position="804"/>
    </location>
</feature>